<dbReference type="InterPro" id="IPR015421">
    <property type="entry name" value="PyrdxlP-dep_Trfase_major"/>
</dbReference>
<dbReference type="InterPro" id="IPR004839">
    <property type="entry name" value="Aminotransferase_I/II_large"/>
</dbReference>
<evidence type="ECO:0000313" key="9">
    <source>
        <dbReference type="Proteomes" id="UP000070449"/>
    </source>
</evidence>
<keyword evidence="3 6" id="KW-0032">Aminotransferase</keyword>
<dbReference type="SUPFAM" id="SSF53383">
    <property type="entry name" value="PLP-dependent transferases"/>
    <property type="match status" value="1"/>
</dbReference>
<feature type="domain" description="Aminotransferase class I/classII large" evidence="7">
    <location>
        <begin position="32"/>
        <end position="383"/>
    </location>
</feature>
<dbReference type="Pfam" id="PF00155">
    <property type="entry name" value="Aminotran_1_2"/>
    <property type="match status" value="1"/>
</dbReference>
<evidence type="ECO:0000256" key="6">
    <source>
        <dbReference type="RuleBase" id="RU000481"/>
    </source>
</evidence>
<evidence type="ECO:0000256" key="5">
    <source>
        <dbReference type="ARBA" id="ARBA00022898"/>
    </source>
</evidence>
<dbReference type="AlphaFoldDB" id="A0A136KJA6"/>
<dbReference type="EMBL" id="JYPD01000017">
    <property type="protein sequence ID" value="KXK09484.1"/>
    <property type="molecule type" value="Genomic_DNA"/>
</dbReference>
<dbReference type="FunFam" id="3.40.640.10:FF:000033">
    <property type="entry name" value="Aspartate aminotransferase"/>
    <property type="match status" value="1"/>
</dbReference>
<dbReference type="PROSITE" id="PS00105">
    <property type="entry name" value="AA_TRANSFER_CLASS_1"/>
    <property type="match status" value="1"/>
</dbReference>
<dbReference type="InterPro" id="IPR050596">
    <property type="entry name" value="AspAT/PAT-like"/>
</dbReference>
<dbReference type="GO" id="GO:0006520">
    <property type="term" value="P:amino acid metabolic process"/>
    <property type="evidence" value="ECO:0007669"/>
    <property type="project" value="InterPro"/>
</dbReference>
<dbReference type="GO" id="GO:0030170">
    <property type="term" value="F:pyridoxal phosphate binding"/>
    <property type="evidence" value="ECO:0007669"/>
    <property type="project" value="InterPro"/>
</dbReference>
<keyword evidence="4 6" id="KW-0808">Transferase</keyword>
<protein>
    <recommendedName>
        <fullName evidence="6">Aminotransferase</fullName>
        <ecNumber evidence="6">2.6.1.-</ecNumber>
    </recommendedName>
</protein>
<dbReference type="STRING" id="1617427.UZ20_WS6002000533"/>
<dbReference type="GO" id="GO:0008483">
    <property type="term" value="F:transaminase activity"/>
    <property type="evidence" value="ECO:0007669"/>
    <property type="project" value="UniProtKB-KW"/>
</dbReference>
<comment type="similarity">
    <text evidence="2 6">Belongs to the class-I pyridoxal-phosphate-dependent aminotransferase family.</text>
</comment>
<gene>
    <name evidence="8" type="primary">aspC</name>
    <name evidence="8" type="ORF">UZ20_WS6002000533</name>
</gene>
<dbReference type="Proteomes" id="UP000070449">
    <property type="component" value="Unassembled WGS sequence"/>
</dbReference>
<evidence type="ECO:0000259" key="7">
    <source>
        <dbReference type="Pfam" id="PF00155"/>
    </source>
</evidence>
<reference evidence="8 9" key="1">
    <citation type="submission" date="2015-02" db="EMBL/GenBank/DDBJ databases">
        <title>Improved understanding of the partial-nitritation anammox process through 23 genomes representing the majority of the microbial community.</title>
        <authorList>
            <person name="Speth D.R."/>
            <person name="In T Zandt M."/>
            <person name="Guerrero Cruz S."/>
            <person name="Jetten M.S."/>
            <person name="Dutilh B.E."/>
        </authorList>
    </citation>
    <scope>NUCLEOTIDE SEQUENCE [LARGE SCALE GENOMIC DNA]</scope>
    <source>
        <strain evidence="8">OLB21</strain>
    </source>
</reference>
<dbReference type="InterPro" id="IPR004838">
    <property type="entry name" value="NHTrfase_class1_PyrdxlP-BS"/>
</dbReference>
<comment type="cofactor">
    <cofactor evidence="1 6">
        <name>pyridoxal 5'-phosphate</name>
        <dbReference type="ChEBI" id="CHEBI:597326"/>
    </cofactor>
</comment>
<dbReference type="CDD" id="cd00609">
    <property type="entry name" value="AAT_like"/>
    <property type="match status" value="1"/>
</dbReference>
<organism evidence="8 9">
    <name type="scientific">candidate division WS6 bacterium OLB21</name>
    <dbReference type="NCBI Taxonomy" id="1617427"/>
    <lineage>
        <taxon>Bacteria</taxon>
        <taxon>Candidatus Dojkabacteria</taxon>
    </lineage>
</organism>
<dbReference type="PANTHER" id="PTHR46383">
    <property type="entry name" value="ASPARTATE AMINOTRANSFERASE"/>
    <property type="match status" value="1"/>
</dbReference>
<sequence>MKYRFSKNTDIKPSATVALNSMVADLKRSGKQIYNLGIGEAQVAPHSQIVTAVENAIETGKTLYPPVKGYPELLDLACVWHQENYESNYTRENTIITPGGKAAISMALQSFLDPGDEVIIFSPHWVSYPEMVKLCGAKPVIIKTDPKSNWSIDFDSLEAKTTNKAKMLIINNCANPTGKIYSPAELLKIAEHAKKHDLIVISDEVYSSLTYSDSEYLSLSSFDDIRERLIIIQSFSKHFALTGLRVGIAFADPLVIKRMELIQNQSTSGTASLSQFAAIAALKNAKTIQDTIRQTLLDRMNLLVSLLNKAFDANISKAEGGLYLFVPVKTFTNKELSDLQFCEFALNAANVALVAGSAFGQENYVRLSFGVSEFEIESAVNSLATAIKKHE</sequence>
<dbReference type="Gene3D" id="3.90.1150.10">
    <property type="entry name" value="Aspartate Aminotransferase, domain 1"/>
    <property type="match status" value="1"/>
</dbReference>
<comment type="caution">
    <text evidence="8">The sequence shown here is derived from an EMBL/GenBank/DDBJ whole genome shotgun (WGS) entry which is preliminary data.</text>
</comment>
<keyword evidence="5" id="KW-0663">Pyridoxal phosphate</keyword>
<evidence type="ECO:0000313" key="8">
    <source>
        <dbReference type="EMBL" id="KXK09484.1"/>
    </source>
</evidence>
<dbReference type="Gene3D" id="3.40.640.10">
    <property type="entry name" value="Type I PLP-dependent aspartate aminotransferase-like (Major domain)"/>
    <property type="match status" value="1"/>
</dbReference>
<evidence type="ECO:0000256" key="4">
    <source>
        <dbReference type="ARBA" id="ARBA00022679"/>
    </source>
</evidence>
<dbReference type="InterPro" id="IPR015424">
    <property type="entry name" value="PyrdxlP-dep_Trfase"/>
</dbReference>
<accession>A0A136KJA6</accession>
<dbReference type="PANTHER" id="PTHR46383:SF1">
    <property type="entry name" value="ASPARTATE AMINOTRANSFERASE"/>
    <property type="match status" value="1"/>
</dbReference>
<evidence type="ECO:0000256" key="1">
    <source>
        <dbReference type="ARBA" id="ARBA00001933"/>
    </source>
</evidence>
<evidence type="ECO:0000256" key="2">
    <source>
        <dbReference type="ARBA" id="ARBA00007441"/>
    </source>
</evidence>
<dbReference type="PATRIC" id="fig|1617427.3.peg.556"/>
<proteinExistence type="inferred from homology"/>
<name>A0A136KJA6_9BACT</name>
<dbReference type="InterPro" id="IPR015422">
    <property type="entry name" value="PyrdxlP-dep_Trfase_small"/>
</dbReference>
<dbReference type="EC" id="2.6.1.-" evidence="6"/>
<evidence type="ECO:0000256" key="3">
    <source>
        <dbReference type="ARBA" id="ARBA00022576"/>
    </source>
</evidence>